<proteinExistence type="predicted"/>
<dbReference type="NCBIfam" id="NF037970">
    <property type="entry name" value="vanZ_1"/>
    <property type="match status" value="1"/>
</dbReference>
<dbReference type="Pfam" id="PF04892">
    <property type="entry name" value="VanZ"/>
    <property type="match status" value="1"/>
</dbReference>
<sequence length="147" mass="15880">MERRHPHRAGGTSSGAGRVTAPLSPALHPPANRLWWLPTLALMAVIWVLSSRADPIGIPLPHPLDWAAHFVSYAALGFCAARASGSWTLGWVLAAWFGAFDEVHQAFVPGREAGISDWWFDLLGAALGSRLTLGRARLLPKAERSQG</sequence>
<accession>A0A3G8YE08</accession>
<dbReference type="EMBL" id="CP034183">
    <property type="protein sequence ID" value="AZI43080.1"/>
    <property type="molecule type" value="Genomic_DNA"/>
</dbReference>
<name>A0A3G8YE08_9DEIO</name>
<dbReference type="OrthoDB" id="291892at2"/>
<gene>
    <name evidence="2" type="ORF">EHF33_10270</name>
</gene>
<feature type="domain" description="VanZ-like" evidence="1">
    <location>
        <begin position="67"/>
        <end position="129"/>
    </location>
</feature>
<protein>
    <submittedName>
        <fullName evidence="2">Antibiotic resistance protein VanZ</fullName>
    </submittedName>
</protein>
<dbReference type="AlphaFoldDB" id="A0A3G8YE08"/>
<evidence type="ECO:0000259" key="1">
    <source>
        <dbReference type="Pfam" id="PF04892"/>
    </source>
</evidence>
<reference evidence="2 3" key="1">
    <citation type="submission" date="2018-11" db="EMBL/GenBank/DDBJ databases">
        <title>Deinococcus shelandsis sp. nov., isolated from South Shetland Islands soil of Antarctica.</title>
        <authorList>
            <person name="Tian J."/>
        </authorList>
    </citation>
    <scope>NUCLEOTIDE SEQUENCE [LARGE SCALE GENOMIC DNA]</scope>
    <source>
        <strain evidence="2 3">S14-83T</strain>
    </source>
</reference>
<dbReference type="KEGG" id="dph:EHF33_10270"/>
<dbReference type="Proteomes" id="UP000276417">
    <property type="component" value="Chromosome 1"/>
</dbReference>
<evidence type="ECO:0000313" key="3">
    <source>
        <dbReference type="Proteomes" id="UP000276417"/>
    </source>
</evidence>
<organism evidence="2 3">
    <name type="scientific">Deinococcus psychrotolerans</name>
    <dbReference type="NCBI Taxonomy" id="2489213"/>
    <lineage>
        <taxon>Bacteria</taxon>
        <taxon>Thermotogati</taxon>
        <taxon>Deinococcota</taxon>
        <taxon>Deinococci</taxon>
        <taxon>Deinococcales</taxon>
        <taxon>Deinococcaceae</taxon>
        <taxon>Deinococcus</taxon>
    </lineage>
</organism>
<keyword evidence="3" id="KW-1185">Reference proteome</keyword>
<dbReference type="InterPro" id="IPR006976">
    <property type="entry name" value="VanZ-like"/>
</dbReference>
<evidence type="ECO:0000313" key="2">
    <source>
        <dbReference type="EMBL" id="AZI43080.1"/>
    </source>
</evidence>